<keyword evidence="2" id="KW-0812">Transmembrane</keyword>
<proteinExistence type="predicted"/>
<dbReference type="EMBL" id="JAVDYG010000001">
    <property type="protein sequence ID" value="MDR7362819.1"/>
    <property type="molecule type" value="Genomic_DNA"/>
</dbReference>
<protein>
    <recommendedName>
        <fullName evidence="5">DUF485 domain-containing protein</fullName>
    </recommendedName>
</protein>
<feature type="region of interest" description="Disordered" evidence="1">
    <location>
        <begin position="1"/>
        <end position="26"/>
    </location>
</feature>
<reference evidence="3 4" key="1">
    <citation type="submission" date="2023-07" db="EMBL/GenBank/DDBJ databases">
        <title>Sequencing the genomes of 1000 actinobacteria strains.</title>
        <authorList>
            <person name="Klenk H.-P."/>
        </authorList>
    </citation>
    <scope>NUCLEOTIDE SEQUENCE [LARGE SCALE GENOMIC DNA]</scope>
    <source>
        <strain evidence="3 4">DSM 19426</strain>
    </source>
</reference>
<feature type="transmembrane region" description="Helical" evidence="2">
    <location>
        <begin position="52"/>
        <end position="74"/>
    </location>
</feature>
<evidence type="ECO:0008006" key="5">
    <source>
        <dbReference type="Google" id="ProtNLM"/>
    </source>
</evidence>
<keyword evidence="2" id="KW-1133">Transmembrane helix</keyword>
<evidence type="ECO:0000313" key="3">
    <source>
        <dbReference type="EMBL" id="MDR7362819.1"/>
    </source>
</evidence>
<accession>A0ABU2BWS8</accession>
<comment type="caution">
    <text evidence="3">The sequence shown here is derived from an EMBL/GenBank/DDBJ whole genome shotgun (WGS) entry which is preliminary data.</text>
</comment>
<keyword evidence="4" id="KW-1185">Reference proteome</keyword>
<feature type="transmembrane region" description="Helical" evidence="2">
    <location>
        <begin position="86"/>
        <end position="108"/>
    </location>
</feature>
<name>A0ABU2BWS8_9ACTN</name>
<gene>
    <name evidence="3" type="ORF">J2S63_002372</name>
</gene>
<organism evidence="3 4">
    <name type="scientific">Nocardioides marmoribigeumensis</name>
    <dbReference type="NCBI Taxonomy" id="433649"/>
    <lineage>
        <taxon>Bacteria</taxon>
        <taxon>Bacillati</taxon>
        <taxon>Actinomycetota</taxon>
        <taxon>Actinomycetes</taxon>
        <taxon>Propionibacteriales</taxon>
        <taxon>Nocardioidaceae</taxon>
        <taxon>Nocardioides</taxon>
    </lineage>
</organism>
<evidence type="ECO:0000256" key="1">
    <source>
        <dbReference type="SAM" id="MobiDB-lite"/>
    </source>
</evidence>
<keyword evidence="2" id="KW-0472">Membrane</keyword>
<evidence type="ECO:0000256" key="2">
    <source>
        <dbReference type="SAM" id="Phobius"/>
    </source>
</evidence>
<sequence length="128" mass="13775">MNQPPRRVRVTSPRTSAGAARQRPAPLTSEIDRRTSLGSVYLGSLLRAQLRLAGGVLGTVLLVTGALPLLFAWLPGLSRVIVLGVPLPWVVLAFAAYPGFVVAGWFFVRRAEANEATFTSLVHPEDEA</sequence>
<evidence type="ECO:0000313" key="4">
    <source>
        <dbReference type="Proteomes" id="UP001183648"/>
    </source>
</evidence>
<dbReference type="Proteomes" id="UP001183648">
    <property type="component" value="Unassembled WGS sequence"/>
</dbReference>
<dbReference type="RefSeq" id="WP_310302307.1">
    <property type="nucleotide sequence ID" value="NZ_BAAAPS010000013.1"/>
</dbReference>